<dbReference type="EMBL" id="FN430086">
    <property type="protein sequence ID" value="CAZ81739.1"/>
    <property type="molecule type" value="Genomic_DNA"/>
</dbReference>
<reference evidence="2 3" key="1">
    <citation type="journal article" date="2010" name="Nature">
        <title>Perigord black truffle genome uncovers evolutionary origins and mechanisms of symbiosis.</title>
        <authorList>
            <person name="Martin F."/>
            <person name="Kohler A."/>
            <person name="Murat C."/>
            <person name="Balestrini R."/>
            <person name="Coutinho P.M."/>
            <person name="Jaillon O."/>
            <person name="Montanini B."/>
            <person name="Morin E."/>
            <person name="Noel B."/>
            <person name="Percudani R."/>
            <person name="Porcel B."/>
            <person name="Rubini A."/>
            <person name="Amicucci A."/>
            <person name="Amselem J."/>
            <person name="Anthouard V."/>
            <person name="Arcioni S."/>
            <person name="Artiguenave F."/>
            <person name="Aury J.M."/>
            <person name="Ballario P."/>
            <person name="Bolchi A."/>
            <person name="Brenna A."/>
            <person name="Brun A."/>
            <person name="Buee M."/>
            <person name="Cantarel B."/>
            <person name="Chevalier G."/>
            <person name="Couloux A."/>
            <person name="Da Silva C."/>
            <person name="Denoeud F."/>
            <person name="Duplessis S."/>
            <person name="Ghignone S."/>
            <person name="Hilselberger B."/>
            <person name="Iotti M."/>
            <person name="Marcais B."/>
            <person name="Mello A."/>
            <person name="Miranda M."/>
            <person name="Pacioni G."/>
            <person name="Quesneville H."/>
            <person name="Riccioni C."/>
            <person name="Ruotolo R."/>
            <person name="Splivallo R."/>
            <person name="Stocchi V."/>
            <person name="Tisserant E."/>
            <person name="Viscomi A.R."/>
            <person name="Zambonelli A."/>
            <person name="Zampieri E."/>
            <person name="Henrissat B."/>
            <person name="Lebrun M.H."/>
            <person name="Paolocci F."/>
            <person name="Bonfante P."/>
            <person name="Ottonello S."/>
            <person name="Wincker P."/>
        </authorList>
    </citation>
    <scope>NUCLEOTIDE SEQUENCE [LARGE SCALE GENOMIC DNA]</scope>
    <source>
        <strain evidence="2 3">Mel28</strain>
    </source>
</reference>
<sequence length="190" mass="20594">MSKLLPEMKGFGVTQISNILTPPTSMQQDTMTGKTGGLWRKIQTMAEGNRWHFSRSALKAVKKSEPDARIGLVLPGLVICNSLLGPRRPEDWEQSDTVSAMSEAFGNLLRQPSSVNASSHSQAIQLEGQAFSFGKTDSLEITQHSPKDETDGGEGISAQARPIQPWGVPEPVSRWSSSSDDGGQADLQKM</sequence>
<organism evidence="2 3">
    <name type="scientific">Tuber melanosporum (strain Mel28)</name>
    <name type="common">Perigord black truffle</name>
    <dbReference type="NCBI Taxonomy" id="656061"/>
    <lineage>
        <taxon>Eukaryota</taxon>
        <taxon>Fungi</taxon>
        <taxon>Dikarya</taxon>
        <taxon>Ascomycota</taxon>
        <taxon>Pezizomycotina</taxon>
        <taxon>Pezizomycetes</taxon>
        <taxon>Pezizales</taxon>
        <taxon>Tuberaceae</taxon>
        <taxon>Tuber</taxon>
    </lineage>
</organism>
<name>D5GB46_TUBMM</name>
<proteinExistence type="predicted"/>
<dbReference type="AlphaFoldDB" id="D5GB46"/>
<dbReference type="RefSeq" id="XP_002837548.1">
    <property type="nucleotide sequence ID" value="XM_002837502.1"/>
</dbReference>
<evidence type="ECO:0000313" key="2">
    <source>
        <dbReference type="EMBL" id="CAZ81739.1"/>
    </source>
</evidence>
<evidence type="ECO:0000256" key="1">
    <source>
        <dbReference type="SAM" id="MobiDB-lite"/>
    </source>
</evidence>
<feature type="region of interest" description="Disordered" evidence="1">
    <location>
        <begin position="142"/>
        <end position="190"/>
    </location>
</feature>
<keyword evidence="3" id="KW-1185">Reference proteome</keyword>
<dbReference type="HOGENOM" id="CLU_1428960_0_0_1"/>
<dbReference type="KEGG" id="tml:GSTUM_00005444001"/>
<dbReference type="InParanoid" id="D5GB46"/>
<protein>
    <submittedName>
        <fullName evidence="2">(Perigord truffle) hypothetical protein</fullName>
    </submittedName>
</protein>
<accession>D5GB46</accession>
<evidence type="ECO:0000313" key="3">
    <source>
        <dbReference type="Proteomes" id="UP000006911"/>
    </source>
</evidence>
<dbReference type="GeneID" id="9181450"/>
<gene>
    <name evidence="2" type="ORF">GSTUM_00005444001</name>
</gene>
<dbReference type="Proteomes" id="UP000006911">
    <property type="component" value="Unassembled WGS sequence"/>
</dbReference>